<evidence type="ECO:0000313" key="3">
    <source>
        <dbReference type="Proteomes" id="UP000685013"/>
    </source>
</evidence>
<protein>
    <submittedName>
        <fullName evidence="2">Uncharacterized protein</fullName>
    </submittedName>
</protein>
<name>A0AAV6M0D0_9ROSI</name>
<dbReference type="EMBL" id="JAGKQH010000018">
    <property type="protein sequence ID" value="KAG6572949.1"/>
    <property type="molecule type" value="Genomic_DNA"/>
</dbReference>
<keyword evidence="1" id="KW-0812">Transmembrane</keyword>
<proteinExistence type="predicted"/>
<feature type="transmembrane region" description="Helical" evidence="1">
    <location>
        <begin position="24"/>
        <end position="42"/>
    </location>
</feature>
<dbReference type="PANTHER" id="PTHR37199">
    <property type="entry name" value="TRANSMEMBRANE PROTEIN"/>
    <property type="match status" value="1"/>
</dbReference>
<evidence type="ECO:0000313" key="2">
    <source>
        <dbReference type="EMBL" id="KAG6572949.1"/>
    </source>
</evidence>
<comment type="caution">
    <text evidence="2">The sequence shown here is derived from an EMBL/GenBank/DDBJ whole genome shotgun (WGS) entry which is preliminary data.</text>
</comment>
<feature type="non-terminal residue" evidence="2">
    <location>
        <position position="1"/>
    </location>
</feature>
<dbReference type="AlphaFoldDB" id="A0AAV6M0D0"/>
<keyword evidence="1" id="KW-1133">Transmembrane helix</keyword>
<sequence length="69" mass="6927">MARLIGEIGSVDGSFGLSGDISCLFLAALFTLCIISLITFSCSDGISKERNSTADVELYGGGCAAGCGA</sequence>
<organism evidence="2 3">
    <name type="scientific">Cucurbita argyrosperma subsp. sororia</name>
    <dbReference type="NCBI Taxonomy" id="37648"/>
    <lineage>
        <taxon>Eukaryota</taxon>
        <taxon>Viridiplantae</taxon>
        <taxon>Streptophyta</taxon>
        <taxon>Embryophyta</taxon>
        <taxon>Tracheophyta</taxon>
        <taxon>Spermatophyta</taxon>
        <taxon>Magnoliopsida</taxon>
        <taxon>eudicotyledons</taxon>
        <taxon>Gunneridae</taxon>
        <taxon>Pentapetalae</taxon>
        <taxon>rosids</taxon>
        <taxon>fabids</taxon>
        <taxon>Cucurbitales</taxon>
        <taxon>Cucurbitaceae</taxon>
        <taxon>Cucurbiteae</taxon>
        <taxon>Cucurbita</taxon>
    </lineage>
</organism>
<dbReference type="Proteomes" id="UP000685013">
    <property type="component" value="Chromosome 18"/>
</dbReference>
<evidence type="ECO:0000256" key="1">
    <source>
        <dbReference type="SAM" id="Phobius"/>
    </source>
</evidence>
<gene>
    <name evidence="2" type="ORF">SDJN03_26836</name>
</gene>
<accession>A0AAV6M0D0</accession>
<keyword evidence="3" id="KW-1185">Reference proteome</keyword>
<reference evidence="2 3" key="1">
    <citation type="journal article" date="2021" name="Hortic Res">
        <title>The domestication of Cucurbita argyrosperma as revealed by the genome of its wild relative.</title>
        <authorList>
            <person name="Barrera-Redondo J."/>
            <person name="Sanchez-de la Vega G."/>
            <person name="Aguirre-Liguori J.A."/>
            <person name="Castellanos-Morales G."/>
            <person name="Gutierrez-Guerrero Y.T."/>
            <person name="Aguirre-Dugua X."/>
            <person name="Aguirre-Planter E."/>
            <person name="Tenaillon M.I."/>
            <person name="Lira-Saade R."/>
            <person name="Eguiarte L.E."/>
        </authorList>
    </citation>
    <scope>NUCLEOTIDE SEQUENCE [LARGE SCALE GENOMIC DNA]</scope>
    <source>
        <strain evidence="2">JBR-2021</strain>
    </source>
</reference>
<dbReference type="PANTHER" id="PTHR37199:SF2">
    <property type="entry name" value="MEMBRANE LIPOPROTEIN"/>
    <property type="match status" value="1"/>
</dbReference>
<keyword evidence="1" id="KW-0472">Membrane</keyword>